<evidence type="ECO:0000313" key="2">
    <source>
        <dbReference type="Proteomes" id="UP000449547"/>
    </source>
</evidence>
<sequence>MSMPQRFTESPVAELAVPVAPTPYSSIIDSPEFQKIMEKLDNDEDRRKLVEIMEDDELAMQKVKKAKLSSSVWLTIANLNASVLLPSALDQRNRHKLFVGLYEVRSFEKYNENPMHNVLEQISKGQRYDIDEAREMMFKMKADTVGKIKDVYHSLQGPTPGQLEYIDNALDNVVQAQVSNHYEGLQKYRETMMDKIMRYKLPPSILSEAFLLVHEFESAVDAEDEISIQALTTIMSQLSVN</sequence>
<comment type="caution">
    <text evidence="1">The sequence shown here is derived from an EMBL/GenBank/DDBJ whole genome shotgun (WGS) entry which is preliminary data.</text>
</comment>
<evidence type="ECO:0000313" key="1">
    <source>
        <dbReference type="EMBL" id="KAA8903244.1"/>
    </source>
</evidence>
<dbReference type="Proteomes" id="UP000449547">
    <property type="component" value="Unassembled WGS sequence"/>
</dbReference>
<proteinExistence type="predicted"/>
<dbReference type="GeneID" id="54781182"/>
<dbReference type="EMBL" id="SWFT01000070">
    <property type="protein sequence ID" value="KAA8903244.1"/>
    <property type="molecule type" value="Genomic_DNA"/>
</dbReference>
<protein>
    <submittedName>
        <fullName evidence="1">Uncharacterized protein</fullName>
    </submittedName>
</protein>
<gene>
    <name evidence="1" type="ORF">DIURU_002531</name>
</gene>
<name>A0A642UPU5_DIURU</name>
<accession>A0A642UPU5</accession>
<organism evidence="1 2">
    <name type="scientific">Diutina rugosa</name>
    <name type="common">Yeast</name>
    <name type="synonym">Candida rugosa</name>
    <dbReference type="NCBI Taxonomy" id="5481"/>
    <lineage>
        <taxon>Eukaryota</taxon>
        <taxon>Fungi</taxon>
        <taxon>Dikarya</taxon>
        <taxon>Ascomycota</taxon>
        <taxon>Saccharomycotina</taxon>
        <taxon>Pichiomycetes</taxon>
        <taxon>Debaryomycetaceae</taxon>
        <taxon>Diutina</taxon>
    </lineage>
</organism>
<keyword evidence="2" id="KW-1185">Reference proteome</keyword>
<dbReference type="RefSeq" id="XP_034012697.1">
    <property type="nucleotide sequence ID" value="XM_034155193.1"/>
</dbReference>
<reference evidence="1 2" key="1">
    <citation type="submission" date="2019-07" db="EMBL/GenBank/DDBJ databases">
        <title>Genome assembly of two rare yeast pathogens: Diutina rugosa and Trichomonascus ciferrii.</title>
        <authorList>
            <person name="Mixao V."/>
            <person name="Saus E."/>
            <person name="Hansen A."/>
            <person name="Lass-Flor C."/>
            <person name="Gabaldon T."/>
        </authorList>
    </citation>
    <scope>NUCLEOTIDE SEQUENCE [LARGE SCALE GENOMIC DNA]</scope>
    <source>
        <strain evidence="1 2">CBS 613</strain>
    </source>
</reference>
<dbReference type="VEuPathDB" id="FungiDB:DIURU_002531"/>
<dbReference type="AlphaFoldDB" id="A0A642UPU5"/>